<sequence>MAVFVGSQDLRDAAEALRLIARLAWRRSVTAWIYVPLGAVCILLTSWGVDKLIAYSSVSFPSSVALLIALFFGLIACEAVLGERRTREVIRYVEIPAGFALRYINVFFTPSFVLLPLSPSISGVEVGKIIAVFLIGFAVMLAATAYFVRGLQLLLGTSKRAMTERVEEMGTEDDDIPLTERSRATSSVSEARFTERAASRPLSPEAITNLAVPLRAQDPSQVRGTGGPPAEAQQSEAALASPVLRQDPVPLTRAQKWAAVGNVYLDILTYAFILGLIGLPVYYATGYAMPAQLALNVLAYFAALALPGNYKRVLHPVLLSSVITIMGIWMLALCRHDDLHHGLHAYSTKTRYLQIWNGDKGLQRPGAGDVFSSVLDVSIVALALPMFQYRNELRRHFLSIIIPNISVSIASLFGYPALCYAIGISSQRSLSFAARSLTLALATPSATNLGGDLNLVAVLCIMSGILGVLIGPTMLRWLRIPEDDYVTRGVTLGGNSSAIGTALLLATDPRAAALSSLSMSLFGTAMVALTSVPPVVRVVKGLLILWCQLVGITGNRPGAVVQLRYQHLKLTLIRDPNGSRLELFLGLTAEFTKEIIFNSTLVLSPHVFVLGMLFKIHSKSPSVDSPEKLYSLNILEGLNEQVLPLREVIDDDFVFCQAVREVYGVRIAHELQLISAGYRMKKGDQITGFAQVTKPYNLRDGAAKKNLMLQHSSIDTFLKHYLDHNINVDVQNIYRGLELQRALMRFTCSMSRLIDPQRPWKLNYEQSRSVNDYPCIVKLQRRVDSFYGASKDCQREERYHKAIQQLQNEKQRQQDLLLHVIIERYKEQPVINSEQQLLIDEEVQSALKRSDYMTPERLILIDAILTLLESGYIGRKGVSTKDRGHQRNDGLLRHEGRDILPSWSA</sequence>
<evidence type="ECO:0000256" key="3">
    <source>
        <dbReference type="ARBA" id="ARBA00022989"/>
    </source>
</evidence>
<accession>A0A5M8PQJ8</accession>
<reference evidence="8 9" key="1">
    <citation type="submission" date="2019-09" db="EMBL/GenBank/DDBJ databases">
        <title>The hologenome of the rock-dwelling lichen Lasallia pustulata.</title>
        <authorList>
            <person name="Greshake Tzovaras B."/>
            <person name="Segers F."/>
            <person name="Bicker A."/>
            <person name="Dal Grande F."/>
            <person name="Otte J."/>
            <person name="Hankeln T."/>
            <person name="Schmitt I."/>
            <person name="Ebersberger I."/>
        </authorList>
    </citation>
    <scope>NUCLEOTIDE SEQUENCE [LARGE SCALE GENOMIC DNA]</scope>
    <source>
        <strain evidence="8">A1-1</strain>
    </source>
</reference>
<dbReference type="Proteomes" id="UP000324767">
    <property type="component" value="Unassembled WGS sequence"/>
</dbReference>
<dbReference type="PANTHER" id="PTHR30249:SF0">
    <property type="entry name" value="PLASTIDAL GLYCOLATE_GLYCERATE TRANSLOCATOR 1, CHLOROPLASTIC"/>
    <property type="match status" value="1"/>
</dbReference>
<evidence type="ECO:0000256" key="4">
    <source>
        <dbReference type="ARBA" id="ARBA00023136"/>
    </source>
</evidence>
<protein>
    <submittedName>
        <fullName evidence="8">Uncharacterized protein</fullName>
    </submittedName>
</protein>
<organism evidence="8 9">
    <name type="scientific">Lasallia pustulata</name>
    <dbReference type="NCBI Taxonomy" id="136370"/>
    <lineage>
        <taxon>Eukaryota</taxon>
        <taxon>Fungi</taxon>
        <taxon>Dikarya</taxon>
        <taxon>Ascomycota</taxon>
        <taxon>Pezizomycotina</taxon>
        <taxon>Lecanoromycetes</taxon>
        <taxon>OSLEUM clade</taxon>
        <taxon>Umbilicariomycetidae</taxon>
        <taxon>Umbilicariales</taxon>
        <taxon>Umbilicariaceae</taxon>
        <taxon>Lasallia</taxon>
    </lineage>
</organism>
<feature type="region of interest" description="Disordered" evidence="6">
    <location>
        <begin position="167"/>
        <end position="201"/>
    </location>
</feature>
<feature type="transmembrane region" description="Helical" evidence="7">
    <location>
        <begin position="401"/>
        <end position="423"/>
    </location>
</feature>
<feature type="transmembrane region" description="Helical" evidence="7">
    <location>
        <begin position="313"/>
        <end position="332"/>
    </location>
</feature>
<feature type="transmembrane region" description="Helical" evidence="7">
    <location>
        <begin position="485"/>
        <end position="506"/>
    </location>
</feature>
<keyword evidence="2 7" id="KW-0812">Transmembrane</keyword>
<gene>
    <name evidence="8" type="ORF">FRX48_04519</name>
</gene>
<comment type="caution">
    <text evidence="8">The sequence shown here is derived from an EMBL/GenBank/DDBJ whole genome shotgun (WGS) entry which is preliminary data.</text>
</comment>
<feature type="transmembrane region" description="Helical" evidence="7">
    <location>
        <begin position="129"/>
        <end position="148"/>
    </location>
</feature>
<feature type="transmembrane region" description="Helical" evidence="7">
    <location>
        <begin position="60"/>
        <end position="81"/>
    </location>
</feature>
<keyword evidence="5" id="KW-0175">Coiled coil</keyword>
<proteinExistence type="predicted"/>
<evidence type="ECO:0000256" key="1">
    <source>
        <dbReference type="ARBA" id="ARBA00004141"/>
    </source>
</evidence>
<dbReference type="GO" id="GO:0016020">
    <property type="term" value="C:membrane"/>
    <property type="evidence" value="ECO:0007669"/>
    <property type="project" value="UniProtKB-SubCell"/>
</dbReference>
<dbReference type="Pfam" id="PF11917">
    <property type="entry name" value="DUF3435"/>
    <property type="match status" value="1"/>
</dbReference>
<dbReference type="OrthoDB" id="3544487at2759"/>
<feature type="transmembrane region" description="Helical" evidence="7">
    <location>
        <begin position="263"/>
        <end position="283"/>
    </location>
</feature>
<evidence type="ECO:0000256" key="6">
    <source>
        <dbReference type="SAM" id="MobiDB-lite"/>
    </source>
</evidence>
<evidence type="ECO:0000256" key="2">
    <source>
        <dbReference type="ARBA" id="ARBA00022692"/>
    </source>
</evidence>
<dbReference type="AlphaFoldDB" id="A0A5M8PQJ8"/>
<feature type="transmembrane region" description="Helical" evidence="7">
    <location>
        <begin position="289"/>
        <end position="306"/>
    </location>
</feature>
<keyword evidence="4 7" id="KW-0472">Membrane</keyword>
<comment type="subcellular location">
    <subcellularLocation>
        <location evidence="1">Membrane</location>
        <topology evidence="1">Multi-pass membrane protein</topology>
    </subcellularLocation>
</comment>
<feature type="transmembrane region" description="Helical" evidence="7">
    <location>
        <begin position="512"/>
        <end position="532"/>
    </location>
</feature>
<evidence type="ECO:0000256" key="5">
    <source>
        <dbReference type="SAM" id="Coils"/>
    </source>
</evidence>
<evidence type="ECO:0000256" key="7">
    <source>
        <dbReference type="SAM" id="Phobius"/>
    </source>
</evidence>
<dbReference type="PANTHER" id="PTHR30249">
    <property type="entry name" value="PUTATIVE SEROTONIN TRANSPORTER"/>
    <property type="match status" value="1"/>
</dbReference>
<name>A0A5M8PQJ8_9LECA</name>
<feature type="transmembrane region" description="Helical" evidence="7">
    <location>
        <begin position="93"/>
        <end position="117"/>
    </location>
</feature>
<feature type="transmembrane region" description="Helical" evidence="7">
    <location>
        <begin position="455"/>
        <end position="478"/>
    </location>
</feature>
<feature type="coiled-coil region" evidence="5">
    <location>
        <begin position="796"/>
        <end position="823"/>
    </location>
</feature>
<dbReference type="InterPro" id="IPR007300">
    <property type="entry name" value="CidB/LrgB"/>
</dbReference>
<dbReference type="EMBL" id="VXIT01000007">
    <property type="protein sequence ID" value="KAA6411239.1"/>
    <property type="molecule type" value="Genomic_DNA"/>
</dbReference>
<evidence type="ECO:0000313" key="8">
    <source>
        <dbReference type="EMBL" id="KAA6411239.1"/>
    </source>
</evidence>
<feature type="transmembrane region" description="Helical" evidence="7">
    <location>
        <begin position="29"/>
        <end position="48"/>
    </location>
</feature>
<keyword evidence="3 7" id="KW-1133">Transmembrane helix</keyword>
<dbReference type="InterPro" id="IPR021842">
    <property type="entry name" value="DUF3435"/>
</dbReference>
<evidence type="ECO:0000313" key="9">
    <source>
        <dbReference type="Proteomes" id="UP000324767"/>
    </source>
</evidence>